<comment type="caution">
    <text evidence="3">The sequence shown here is derived from an EMBL/GenBank/DDBJ whole genome shotgun (WGS) entry which is preliminary data.</text>
</comment>
<dbReference type="EMBL" id="LAZR01000774">
    <property type="protein sequence ID" value="KKN58143.1"/>
    <property type="molecule type" value="Genomic_DNA"/>
</dbReference>
<feature type="region of interest" description="Disordered" evidence="1">
    <location>
        <begin position="1"/>
        <end position="22"/>
    </location>
</feature>
<feature type="domain" description="SWIM-type" evidence="2">
    <location>
        <begin position="21"/>
        <end position="60"/>
    </location>
</feature>
<dbReference type="PROSITE" id="PS50966">
    <property type="entry name" value="ZF_SWIM"/>
    <property type="match status" value="1"/>
</dbReference>
<evidence type="ECO:0000313" key="3">
    <source>
        <dbReference type="EMBL" id="KKN58143.1"/>
    </source>
</evidence>
<feature type="region of interest" description="Disordered" evidence="1">
    <location>
        <begin position="72"/>
        <end position="91"/>
    </location>
</feature>
<name>A0A0F9UWY3_9ZZZZ</name>
<dbReference type="GO" id="GO:0008270">
    <property type="term" value="F:zinc ion binding"/>
    <property type="evidence" value="ECO:0007669"/>
    <property type="project" value="InterPro"/>
</dbReference>
<dbReference type="InterPro" id="IPR007527">
    <property type="entry name" value="Znf_SWIM"/>
</dbReference>
<evidence type="ECO:0000256" key="1">
    <source>
        <dbReference type="SAM" id="MobiDB-lite"/>
    </source>
</evidence>
<sequence>MGKSYTSVRDFPSKSSPGKSYTVSIDENGALSCDCKGWTRRNPPGGRTCTHVQQVEAEGGNLAPAPMPVPQAAAREKGGSLSDLLERIGKE</sequence>
<reference evidence="3" key="1">
    <citation type="journal article" date="2015" name="Nature">
        <title>Complex archaea that bridge the gap between prokaryotes and eukaryotes.</title>
        <authorList>
            <person name="Spang A."/>
            <person name="Saw J.H."/>
            <person name="Jorgensen S.L."/>
            <person name="Zaremba-Niedzwiedzka K."/>
            <person name="Martijn J."/>
            <person name="Lind A.E."/>
            <person name="van Eijk R."/>
            <person name="Schleper C."/>
            <person name="Guy L."/>
            <person name="Ettema T.J."/>
        </authorList>
    </citation>
    <scope>NUCLEOTIDE SEQUENCE</scope>
</reference>
<accession>A0A0F9UWY3</accession>
<dbReference type="AlphaFoldDB" id="A0A0F9UWY3"/>
<evidence type="ECO:0000259" key="2">
    <source>
        <dbReference type="PROSITE" id="PS50966"/>
    </source>
</evidence>
<gene>
    <name evidence="3" type="ORF">LCGC14_0554830</name>
</gene>
<feature type="compositionally biased region" description="Basic and acidic residues" evidence="1">
    <location>
        <begin position="74"/>
        <end position="91"/>
    </location>
</feature>
<organism evidence="3">
    <name type="scientific">marine sediment metagenome</name>
    <dbReference type="NCBI Taxonomy" id="412755"/>
    <lineage>
        <taxon>unclassified sequences</taxon>
        <taxon>metagenomes</taxon>
        <taxon>ecological metagenomes</taxon>
    </lineage>
</organism>
<protein>
    <recommendedName>
        <fullName evidence="2">SWIM-type domain-containing protein</fullName>
    </recommendedName>
</protein>
<proteinExistence type="predicted"/>